<dbReference type="GO" id="GO:0005506">
    <property type="term" value="F:iron ion binding"/>
    <property type="evidence" value="ECO:0007669"/>
    <property type="project" value="InterPro"/>
</dbReference>
<dbReference type="Pfam" id="PF13640">
    <property type="entry name" value="2OG-FeII_Oxy_3"/>
    <property type="match status" value="1"/>
</dbReference>
<dbReference type="OrthoDB" id="69177at2759"/>
<dbReference type="InterPro" id="IPR006620">
    <property type="entry name" value="Pro_4_hyd_alph"/>
</dbReference>
<evidence type="ECO:0000256" key="4">
    <source>
        <dbReference type="ARBA" id="ARBA00023002"/>
    </source>
</evidence>
<evidence type="ECO:0000313" key="7">
    <source>
        <dbReference type="EMBL" id="OCL01999.1"/>
    </source>
</evidence>
<evidence type="ECO:0000256" key="2">
    <source>
        <dbReference type="ARBA" id="ARBA00022723"/>
    </source>
</evidence>
<dbReference type="PANTHER" id="PTHR10869">
    <property type="entry name" value="PROLYL 4-HYDROXYLASE ALPHA SUBUNIT"/>
    <property type="match status" value="1"/>
</dbReference>
<dbReference type="EMBL" id="KV751022">
    <property type="protein sequence ID" value="OCL01999.1"/>
    <property type="molecule type" value="Genomic_DNA"/>
</dbReference>
<proteinExistence type="predicted"/>
<keyword evidence="5" id="KW-0408">Iron</keyword>
<keyword evidence="2" id="KW-0479">Metal-binding</keyword>
<feature type="domain" description="Prolyl 4-hydroxylase alpha subunit" evidence="6">
    <location>
        <begin position="38"/>
        <end position="244"/>
    </location>
</feature>
<evidence type="ECO:0000256" key="1">
    <source>
        <dbReference type="ARBA" id="ARBA00001961"/>
    </source>
</evidence>
<dbReference type="Proteomes" id="UP000250140">
    <property type="component" value="Unassembled WGS sequence"/>
</dbReference>
<evidence type="ECO:0000256" key="5">
    <source>
        <dbReference type="ARBA" id="ARBA00023004"/>
    </source>
</evidence>
<dbReference type="InterPro" id="IPR045054">
    <property type="entry name" value="P4HA-like"/>
</dbReference>
<dbReference type="InterPro" id="IPR044862">
    <property type="entry name" value="Pro_4_hyd_alph_FE2OG_OXY"/>
</dbReference>
<dbReference type="GO" id="GO:0004656">
    <property type="term" value="F:procollagen-proline 4-dioxygenase activity"/>
    <property type="evidence" value="ECO:0007669"/>
    <property type="project" value="TreeGrafter"/>
</dbReference>
<dbReference type="Gene3D" id="2.60.120.620">
    <property type="entry name" value="q2cbj1_9rhob like domain"/>
    <property type="match status" value="1"/>
</dbReference>
<evidence type="ECO:0000313" key="8">
    <source>
        <dbReference type="Proteomes" id="UP000250140"/>
    </source>
</evidence>
<keyword evidence="8" id="KW-1185">Reference proteome</keyword>
<gene>
    <name evidence="7" type="ORF">AOQ84DRAFT_197625</name>
</gene>
<evidence type="ECO:0000259" key="6">
    <source>
        <dbReference type="SMART" id="SM00702"/>
    </source>
</evidence>
<organism evidence="7 8">
    <name type="scientific">Glonium stellatum</name>
    <dbReference type="NCBI Taxonomy" id="574774"/>
    <lineage>
        <taxon>Eukaryota</taxon>
        <taxon>Fungi</taxon>
        <taxon>Dikarya</taxon>
        <taxon>Ascomycota</taxon>
        <taxon>Pezizomycotina</taxon>
        <taxon>Dothideomycetes</taxon>
        <taxon>Pleosporomycetidae</taxon>
        <taxon>Gloniales</taxon>
        <taxon>Gloniaceae</taxon>
        <taxon>Glonium</taxon>
    </lineage>
</organism>
<dbReference type="GO" id="GO:0031418">
    <property type="term" value="F:L-ascorbic acid binding"/>
    <property type="evidence" value="ECO:0007669"/>
    <property type="project" value="InterPro"/>
</dbReference>
<sequence>MASPMSSSLPAGFLDGPASDITISRIDFKTPLPEYEGLYAVILDNILSEEECNMLVTAAESTTSGKWERAMINIGGGRQKLMEDTRNCGRIIWDSPEIVAKIWGRIEASVPELQRLENWPKVTGNGPTRRGEVWKLTRCNERMRFLKYSKGEYFKPHCDGTYETPDYKERSYFTLHLYLNDATSNPTGEALKGGATTFHSYNMKKRLDVEPKIGRILLFQHAFLFHSGDDVLQGTKFTLRTDIMFAKEKKDDASSIET</sequence>
<dbReference type="SMART" id="SM00702">
    <property type="entry name" value="P4Hc"/>
    <property type="match status" value="1"/>
</dbReference>
<dbReference type="PANTHER" id="PTHR10869:SF241">
    <property type="entry name" value="FE2OG DIOXYGENASE DOMAIN-CONTAINING PROTEIN"/>
    <property type="match status" value="1"/>
</dbReference>
<accession>A0A8E2JMB8</accession>
<dbReference type="AlphaFoldDB" id="A0A8E2JMB8"/>
<evidence type="ECO:0000256" key="3">
    <source>
        <dbReference type="ARBA" id="ARBA00022964"/>
    </source>
</evidence>
<comment type="cofactor">
    <cofactor evidence="1">
        <name>L-ascorbate</name>
        <dbReference type="ChEBI" id="CHEBI:38290"/>
    </cofactor>
</comment>
<reference evidence="7 8" key="1">
    <citation type="journal article" date="2016" name="Nat. Commun.">
        <title>Ectomycorrhizal ecology is imprinted in the genome of the dominant symbiotic fungus Cenococcum geophilum.</title>
        <authorList>
            <consortium name="DOE Joint Genome Institute"/>
            <person name="Peter M."/>
            <person name="Kohler A."/>
            <person name="Ohm R.A."/>
            <person name="Kuo A."/>
            <person name="Krutzmann J."/>
            <person name="Morin E."/>
            <person name="Arend M."/>
            <person name="Barry K.W."/>
            <person name="Binder M."/>
            <person name="Choi C."/>
            <person name="Clum A."/>
            <person name="Copeland A."/>
            <person name="Grisel N."/>
            <person name="Haridas S."/>
            <person name="Kipfer T."/>
            <person name="LaButti K."/>
            <person name="Lindquist E."/>
            <person name="Lipzen A."/>
            <person name="Maire R."/>
            <person name="Meier B."/>
            <person name="Mihaltcheva S."/>
            <person name="Molinier V."/>
            <person name="Murat C."/>
            <person name="Poggeler S."/>
            <person name="Quandt C.A."/>
            <person name="Sperisen C."/>
            <person name="Tritt A."/>
            <person name="Tisserant E."/>
            <person name="Crous P.W."/>
            <person name="Henrissat B."/>
            <person name="Nehls U."/>
            <person name="Egli S."/>
            <person name="Spatafora J.W."/>
            <person name="Grigoriev I.V."/>
            <person name="Martin F.M."/>
        </authorList>
    </citation>
    <scope>NUCLEOTIDE SEQUENCE [LARGE SCALE GENOMIC DNA]</scope>
    <source>
        <strain evidence="7 8">CBS 207.34</strain>
    </source>
</reference>
<protein>
    <submittedName>
        <fullName evidence="7">Oxidoreductase domain-containing protein</fullName>
    </submittedName>
</protein>
<dbReference type="GO" id="GO:0005783">
    <property type="term" value="C:endoplasmic reticulum"/>
    <property type="evidence" value="ECO:0007669"/>
    <property type="project" value="TreeGrafter"/>
</dbReference>
<keyword evidence="3" id="KW-0223">Dioxygenase</keyword>
<keyword evidence="4" id="KW-0560">Oxidoreductase</keyword>
<name>A0A8E2JMB8_9PEZI</name>